<accession>A0A3B0VFN9</accession>
<organism evidence="2">
    <name type="scientific">hydrothermal vent metagenome</name>
    <dbReference type="NCBI Taxonomy" id="652676"/>
    <lineage>
        <taxon>unclassified sequences</taxon>
        <taxon>metagenomes</taxon>
        <taxon>ecological metagenomes</taxon>
    </lineage>
</organism>
<dbReference type="Pfam" id="PF20148">
    <property type="entry name" value="DUF6531"/>
    <property type="match status" value="1"/>
</dbReference>
<feature type="domain" description="DUF6531" evidence="1">
    <location>
        <begin position="396"/>
        <end position="475"/>
    </location>
</feature>
<proteinExistence type="predicted"/>
<dbReference type="InterPro" id="IPR045351">
    <property type="entry name" value="DUF6531"/>
</dbReference>
<protein>
    <recommendedName>
        <fullName evidence="1">DUF6531 domain-containing protein</fullName>
    </recommendedName>
</protein>
<dbReference type="Gene3D" id="2.180.10.10">
    <property type="entry name" value="RHS repeat-associated core"/>
    <property type="match status" value="1"/>
</dbReference>
<dbReference type="Gene3D" id="2.60.120.260">
    <property type="entry name" value="Galactose-binding domain-like"/>
    <property type="match status" value="2"/>
</dbReference>
<dbReference type="Pfam" id="PF05593">
    <property type="entry name" value="RHS_repeat"/>
    <property type="match status" value="1"/>
</dbReference>
<dbReference type="EMBL" id="UOEU01000855">
    <property type="protein sequence ID" value="VAW41731.1"/>
    <property type="molecule type" value="Genomic_DNA"/>
</dbReference>
<evidence type="ECO:0000313" key="2">
    <source>
        <dbReference type="EMBL" id="VAW41731.1"/>
    </source>
</evidence>
<sequence length="712" mass="77434">MKNRNEKSTSSINHTQTSRLHRIGTLLLSLTFALAFLGLISTFTSKMGATATAFAKGETSLAALPVEQTAGSELIQNGDFEAGFSSWVTSTNAQWLDSGGFPNGRAAISLYESISQTISSVPEIGVYRLSYNAIGSHWAYWVKATITIESSDPNTGIASQGTGLLYNGGWVTRTMDLLLVPGETYTLTFKTTSTGYSNRTTYLDNISLQKYVNAQDIDTGLIKNGEFIDSDNWEYSVGADYYMDRGITTTHLGAAFLGNGAKITQTNNITLSGTQPITYQLSLDCVSQSGSYGVQTYHTLESSDPNEGVQQAGINCNNSPGGWQHHESNFILTPGNVYTFSSRFGWSNGNNQGAWLDNISLRRFMPFEDYLGEHPDFSSCSAGLDNGLQNTQGWHGGPINSRNGNLSFQEKDLVIPVAGCQLEIFRSYASDTVDYYTSTMGYGWTHNYDMRLRFTNTAILGTVEVQTPNGSRLPFFNNGDGTYTPYAGVTAVLVQIGSTYVITGFNQKVYTFDAQGLLLEKADPYGNVITFTYNINDQLIQAGQGDRTLSYAYDGLGRLSSVTDNLSRTVFLEYDAINGDLTTVTDTLGLPTTYEYSGATHLLTKVTDPSGTVLEETAYDGEGRANQQWDGAGNLLVEIDYSIANSRVVTENGVVMTYTYDTRNTLVGIQYACTDGTAGCQANSNIAYDGNFKQDNVVDLNGNPTSLSWNPG</sequence>
<feature type="non-terminal residue" evidence="2">
    <location>
        <position position="712"/>
    </location>
</feature>
<dbReference type="AlphaFoldDB" id="A0A3B0VFN9"/>
<gene>
    <name evidence="2" type="ORF">MNBD_CHLOROFLEXI01-1055</name>
</gene>
<evidence type="ECO:0000259" key="1">
    <source>
        <dbReference type="Pfam" id="PF20148"/>
    </source>
</evidence>
<dbReference type="InterPro" id="IPR031325">
    <property type="entry name" value="RHS_repeat"/>
</dbReference>
<reference evidence="2" key="1">
    <citation type="submission" date="2018-06" db="EMBL/GenBank/DDBJ databases">
        <authorList>
            <person name="Zhirakovskaya E."/>
        </authorList>
    </citation>
    <scope>NUCLEOTIDE SEQUENCE</scope>
</reference>
<dbReference type="NCBIfam" id="TIGR01643">
    <property type="entry name" value="YD_repeat_2x"/>
    <property type="match status" value="1"/>
</dbReference>
<dbReference type="InterPro" id="IPR006530">
    <property type="entry name" value="YD"/>
</dbReference>
<name>A0A3B0VFN9_9ZZZZ</name>